<gene>
    <name evidence="1" type="ORF">GCM10009862_30790</name>
</gene>
<keyword evidence="2" id="KW-1185">Reference proteome</keyword>
<sequence>MGARETVLSAATELGCPVCREGAYSGGQPRFVTSTSPVDLLYRCEVCHTWWFDNSRGLRPMTDEEARERFPNEVGND</sequence>
<proteinExistence type="predicted"/>
<name>A0ABN3PLH5_9MICO</name>
<dbReference type="RefSeq" id="WP_137418815.1">
    <property type="nucleotide sequence ID" value="NZ_BAAARI010000038.1"/>
</dbReference>
<reference evidence="1 2" key="1">
    <citation type="journal article" date="2019" name="Int. J. Syst. Evol. Microbiol.">
        <title>The Global Catalogue of Microorganisms (GCM) 10K type strain sequencing project: providing services to taxonomists for standard genome sequencing and annotation.</title>
        <authorList>
            <consortium name="The Broad Institute Genomics Platform"/>
            <consortium name="The Broad Institute Genome Sequencing Center for Infectious Disease"/>
            <person name="Wu L."/>
            <person name="Ma J."/>
        </authorList>
    </citation>
    <scope>NUCLEOTIDE SEQUENCE [LARGE SCALE GENOMIC DNA]</scope>
    <source>
        <strain evidence="1 2">JCM 16365</strain>
    </source>
</reference>
<protein>
    <submittedName>
        <fullName evidence="1">Uncharacterized protein</fullName>
    </submittedName>
</protein>
<organism evidence="1 2">
    <name type="scientific">Microbacterium binotii</name>
    <dbReference type="NCBI Taxonomy" id="462710"/>
    <lineage>
        <taxon>Bacteria</taxon>
        <taxon>Bacillati</taxon>
        <taxon>Actinomycetota</taxon>
        <taxon>Actinomycetes</taxon>
        <taxon>Micrococcales</taxon>
        <taxon>Microbacteriaceae</taxon>
        <taxon>Microbacterium</taxon>
    </lineage>
</organism>
<comment type="caution">
    <text evidence="1">The sequence shown here is derived from an EMBL/GenBank/DDBJ whole genome shotgun (WGS) entry which is preliminary data.</text>
</comment>
<dbReference type="Proteomes" id="UP001500274">
    <property type="component" value="Unassembled WGS sequence"/>
</dbReference>
<dbReference type="EMBL" id="BAAARI010000038">
    <property type="protein sequence ID" value="GAA2590329.1"/>
    <property type="molecule type" value="Genomic_DNA"/>
</dbReference>
<evidence type="ECO:0000313" key="2">
    <source>
        <dbReference type="Proteomes" id="UP001500274"/>
    </source>
</evidence>
<evidence type="ECO:0000313" key="1">
    <source>
        <dbReference type="EMBL" id="GAA2590329.1"/>
    </source>
</evidence>
<accession>A0ABN3PLH5</accession>